<evidence type="ECO:0000313" key="1">
    <source>
        <dbReference type="EMBL" id="CDQ44128.1"/>
    </source>
</evidence>
<name>A0AAV2WJT1_MYCNE</name>
<dbReference type="NCBIfam" id="TIGR01965">
    <property type="entry name" value="VCBS_repeat"/>
    <property type="match status" value="1"/>
</dbReference>
<dbReference type="EMBL" id="LK021338">
    <property type="protein sequence ID" value="CDQ44128.1"/>
    <property type="molecule type" value="Genomic_DNA"/>
</dbReference>
<protein>
    <submittedName>
        <fullName evidence="1">Outer membrane adhesin-like protein</fullName>
    </submittedName>
</protein>
<dbReference type="Proteomes" id="UP000028864">
    <property type="component" value="Unassembled WGS sequence"/>
</dbReference>
<accession>A0AAV2WJT1</accession>
<proteinExistence type="predicted"/>
<evidence type="ECO:0000313" key="2">
    <source>
        <dbReference type="Proteomes" id="UP000028864"/>
    </source>
</evidence>
<reference evidence="1" key="2">
    <citation type="submission" date="2015-09" db="EMBL/GenBank/DDBJ databases">
        <title>Draft genome sequence of Mycobacterium neoaurum DSM 44074.</title>
        <authorList>
            <person name="Croce O."/>
            <person name="Robert C."/>
            <person name="Raoult D."/>
            <person name="Drancourt M."/>
        </authorList>
    </citation>
    <scope>NUCLEOTIDE SEQUENCE</scope>
    <source>
        <strain evidence="1">DSM 44074</strain>
    </source>
</reference>
<dbReference type="InterPro" id="IPR010221">
    <property type="entry name" value="VCBS_dom"/>
</dbReference>
<reference evidence="1" key="1">
    <citation type="submission" date="2014-05" db="EMBL/GenBank/DDBJ databases">
        <authorList>
            <person name="Urmite Genomes"/>
        </authorList>
    </citation>
    <scope>NUCLEOTIDE SEQUENCE</scope>
    <source>
        <strain evidence="1">DSM 44074</strain>
    </source>
</reference>
<sequence length="564" mass="58235">MSIDDLPRFFDVPNVFAGGLGITALPDFASNEPGIGTRVILQANEAPAVDVEVGNPHPVTGAIFGSVTAVDQGNGAITYGPTLFTTAKGGLVSVGATTGHFTYTPSLQARQFARSSTDQIDQVDTFTVAVTDLYGRSTAAEVRVVILAANVPPTGAARLGLPFEDGVVVGCIEGAASDGTKLTYSLVNGSNAADSTPESAYSDRGGLVQLDTNSGRFVFIPTVSTAAIPGLDTDRFVVTAIDSQGGTADIVVRPLAHLRIDDETIAVAPNVQRGRLSVASDSDGPIRFSVGRPPAKGSAQVSSNGTYVYTRTPGLGYGITADDAFTIIGTDDFGRSITVATVQVCPPLADMSPVTGRAQLTESVVNTAGVQTTRGRIVATAADGRPLRVDGGGLPGNTVISAKGSSVTVNDDGTFTYSSALNTAIGHAAAAVTALAADKLDHFTVTAEDGTLVVVPVHLLPHNQLPTQCTVGASGRLGLLKTASWTTTVADPDGDDIAFAVVQDNPRGSVSVYRTRTGAFLVNYTSTSRKCGRFYPSETFTVRYFDGHVCPDGSPACVSVTYTF</sequence>
<dbReference type="RefSeq" id="WP_138158205.1">
    <property type="nucleotide sequence ID" value="NZ_LK021338.1"/>
</dbReference>
<dbReference type="AlphaFoldDB" id="A0AAV2WJT1"/>
<organism evidence="1 2">
    <name type="scientific">Mycolicibacterium neoaurum</name>
    <name type="common">Mycobacterium neoaurum</name>
    <dbReference type="NCBI Taxonomy" id="1795"/>
    <lineage>
        <taxon>Bacteria</taxon>
        <taxon>Bacillati</taxon>
        <taxon>Actinomycetota</taxon>
        <taxon>Actinomycetes</taxon>
        <taxon>Mycobacteriales</taxon>
        <taxon>Mycobacteriaceae</taxon>
        <taxon>Mycolicibacterium</taxon>
    </lineage>
</organism>
<gene>
    <name evidence="1" type="ORF">BN1047_02004</name>
</gene>